<gene>
    <name evidence="1" type="ORF">HNR67_008033</name>
</gene>
<keyword evidence="2" id="KW-1185">Reference proteome</keyword>
<reference evidence="1 2" key="1">
    <citation type="submission" date="2020-08" db="EMBL/GenBank/DDBJ databases">
        <title>Sequencing the genomes of 1000 actinobacteria strains.</title>
        <authorList>
            <person name="Klenk H.-P."/>
        </authorList>
    </citation>
    <scope>NUCLEOTIDE SEQUENCE [LARGE SCALE GENOMIC DNA]</scope>
    <source>
        <strain evidence="1 2">DSM 44230</strain>
    </source>
</reference>
<dbReference type="EMBL" id="JACHMH010000001">
    <property type="protein sequence ID" value="MBB4681915.1"/>
    <property type="molecule type" value="Genomic_DNA"/>
</dbReference>
<dbReference type="AlphaFoldDB" id="A0A7W7CIT5"/>
<protein>
    <submittedName>
        <fullName evidence="1">Uncharacterized protein</fullName>
    </submittedName>
</protein>
<evidence type="ECO:0000313" key="1">
    <source>
        <dbReference type="EMBL" id="MBB4681915.1"/>
    </source>
</evidence>
<accession>A0A7W7CIT5</accession>
<comment type="caution">
    <text evidence="1">The sequence shown here is derived from an EMBL/GenBank/DDBJ whole genome shotgun (WGS) entry which is preliminary data.</text>
</comment>
<dbReference type="RefSeq" id="WP_185008832.1">
    <property type="nucleotide sequence ID" value="NZ_BAAAUI010000034.1"/>
</dbReference>
<sequence>MSIGVDEGHPVAGEPSLVERPVVNYAVKGLGLVGVAILSGLLWVAFQPSLVVGTPTTPAGVPAYQFQAHAEHRDTDCRKRAYGAVAEFLSSSSCQQVVRSLHTTSTADGAKVVVSISVVRMADSKTAAELNQLASRDKTGNITDLLRDGYTVPDGPRKLTGAGYASTVTGSVVTIVESDFFTEGRSDLDLLKAISTDALRFGAIMS</sequence>
<organism evidence="1 2">
    <name type="scientific">Crossiella cryophila</name>
    <dbReference type="NCBI Taxonomy" id="43355"/>
    <lineage>
        <taxon>Bacteria</taxon>
        <taxon>Bacillati</taxon>
        <taxon>Actinomycetota</taxon>
        <taxon>Actinomycetes</taxon>
        <taxon>Pseudonocardiales</taxon>
        <taxon>Pseudonocardiaceae</taxon>
        <taxon>Crossiella</taxon>
    </lineage>
</organism>
<name>A0A7W7CIT5_9PSEU</name>
<evidence type="ECO:0000313" key="2">
    <source>
        <dbReference type="Proteomes" id="UP000533598"/>
    </source>
</evidence>
<dbReference type="Proteomes" id="UP000533598">
    <property type="component" value="Unassembled WGS sequence"/>
</dbReference>
<proteinExistence type="predicted"/>